<dbReference type="SUPFAM" id="SSF56112">
    <property type="entry name" value="Protein kinase-like (PK-like)"/>
    <property type="match status" value="1"/>
</dbReference>
<sequence>MGVLSHIRMCICIFKTSVPKAIIIMVTAGMKQRSLHDFFAKSVRTPDSISKRLELVDETDSDIEDDVANLPPDQDDEMHVTYDDAEDDSQRDFSMPKRISFSPSQCSEPDGEPACDDDSQQQHPWSEDFAPPSFSQLYSQQSFCDFSTPQDQPVVHMSHPRTPSPIKKRPRTIPSFQSMPFLDAGAATPTAATSRGLVDHRDDMTTSDAGSFVASRPISTCRARIHVLHPPPGTVDDDEPVSTRTTPFTEINLNPFAPAATDRKRKKKHRRLLGSGSFSKVFKVIKRFDGWTQRALREVHALVALSGSHHIVRYYDAWIEDDLLYIQLEFMHSCSLATFLGDSSSCDGVSEGTVRKVLKHLATV</sequence>
<feature type="region of interest" description="Disordered" evidence="6">
    <location>
        <begin position="151"/>
        <end position="170"/>
    </location>
</feature>
<feature type="compositionally biased region" description="Acidic residues" evidence="6">
    <location>
        <begin position="109"/>
        <end position="119"/>
    </location>
</feature>
<dbReference type="GO" id="GO:0005634">
    <property type="term" value="C:nucleus"/>
    <property type="evidence" value="ECO:0007669"/>
    <property type="project" value="TreeGrafter"/>
</dbReference>
<evidence type="ECO:0000256" key="2">
    <source>
        <dbReference type="ARBA" id="ARBA00022741"/>
    </source>
</evidence>
<keyword evidence="2" id="KW-0547">Nucleotide-binding</keyword>
<dbReference type="InterPro" id="IPR050339">
    <property type="entry name" value="CC_SR_Kinase"/>
</dbReference>
<protein>
    <recommendedName>
        <fullName evidence="7">Protein kinase domain-containing protein</fullName>
    </recommendedName>
</protein>
<dbReference type="Gene3D" id="1.10.510.10">
    <property type="entry name" value="Transferase(Phosphotransferase) domain 1"/>
    <property type="match status" value="1"/>
</dbReference>
<keyword evidence="4" id="KW-0067">ATP-binding</keyword>
<dbReference type="AlphaFoldDB" id="A0A397BV17"/>
<dbReference type="PANTHER" id="PTHR11042:SF185">
    <property type="entry name" value="WEE1-LIKE PROTEIN KINASE"/>
    <property type="match status" value="1"/>
</dbReference>
<evidence type="ECO:0000256" key="1">
    <source>
        <dbReference type="ARBA" id="ARBA00022679"/>
    </source>
</evidence>
<dbReference type="GO" id="GO:0004713">
    <property type="term" value="F:protein tyrosine kinase activity"/>
    <property type="evidence" value="ECO:0007669"/>
    <property type="project" value="TreeGrafter"/>
</dbReference>
<keyword evidence="1" id="KW-0808">Transferase</keyword>
<name>A0A397BV17_APHAT</name>
<feature type="compositionally biased region" description="Basic and acidic residues" evidence="6">
    <location>
        <begin position="85"/>
        <end position="95"/>
    </location>
</feature>
<proteinExistence type="predicted"/>
<reference evidence="8 9" key="1">
    <citation type="submission" date="2018-08" db="EMBL/GenBank/DDBJ databases">
        <title>Aphanomyces genome sequencing and annotation.</title>
        <authorList>
            <person name="Minardi D."/>
            <person name="Oidtmann B."/>
            <person name="Van Der Giezen M."/>
            <person name="Studholme D.J."/>
        </authorList>
    </citation>
    <scope>NUCLEOTIDE SEQUENCE [LARGE SCALE GENOMIC DNA]</scope>
    <source>
        <strain evidence="8 9">Yx</strain>
    </source>
</reference>
<dbReference type="PANTHER" id="PTHR11042">
    <property type="entry name" value="EUKARYOTIC TRANSLATION INITIATION FACTOR 2-ALPHA KINASE EIF2-ALPHA KINASE -RELATED"/>
    <property type="match status" value="1"/>
</dbReference>
<dbReference type="PROSITE" id="PS50011">
    <property type="entry name" value="PROTEIN_KINASE_DOM"/>
    <property type="match status" value="1"/>
</dbReference>
<evidence type="ECO:0000256" key="6">
    <source>
        <dbReference type="SAM" id="MobiDB-lite"/>
    </source>
</evidence>
<evidence type="ECO:0000256" key="5">
    <source>
        <dbReference type="ARBA" id="ARBA00023193"/>
    </source>
</evidence>
<dbReference type="VEuPathDB" id="FungiDB:H257_10968"/>
<gene>
    <name evidence="8" type="ORF">DYB25_005808</name>
</gene>
<dbReference type="GO" id="GO:0005737">
    <property type="term" value="C:cytoplasm"/>
    <property type="evidence" value="ECO:0007669"/>
    <property type="project" value="TreeGrafter"/>
</dbReference>
<feature type="domain" description="Protein kinase" evidence="7">
    <location>
        <begin position="267"/>
        <end position="364"/>
    </location>
</feature>
<evidence type="ECO:0000256" key="3">
    <source>
        <dbReference type="ARBA" id="ARBA00022777"/>
    </source>
</evidence>
<dbReference type="GO" id="GO:0017148">
    <property type="term" value="P:negative regulation of translation"/>
    <property type="evidence" value="ECO:0007669"/>
    <property type="project" value="UniProtKB-KW"/>
</dbReference>
<dbReference type="EMBL" id="QUTA01003678">
    <property type="protein sequence ID" value="RHY22610.1"/>
    <property type="molecule type" value="Genomic_DNA"/>
</dbReference>
<evidence type="ECO:0000256" key="4">
    <source>
        <dbReference type="ARBA" id="ARBA00022840"/>
    </source>
</evidence>
<keyword evidence="3" id="KW-0418">Kinase</keyword>
<evidence type="ECO:0000259" key="7">
    <source>
        <dbReference type="PROSITE" id="PS50011"/>
    </source>
</evidence>
<evidence type="ECO:0000313" key="8">
    <source>
        <dbReference type="EMBL" id="RHY22610.1"/>
    </source>
</evidence>
<dbReference type="InterPro" id="IPR000719">
    <property type="entry name" value="Prot_kinase_dom"/>
</dbReference>
<dbReference type="Proteomes" id="UP000266239">
    <property type="component" value="Unassembled WGS sequence"/>
</dbReference>
<feature type="region of interest" description="Disordered" evidence="6">
    <location>
        <begin position="85"/>
        <end position="132"/>
    </location>
</feature>
<evidence type="ECO:0000313" key="9">
    <source>
        <dbReference type="Proteomes" id="UP000266239"/>
    </source>
</evidence>
<dbReference type="GO" id="GO:0005524">
    <property type="term" value="F:ATP binding"/>
    <property type="evidence" value="ECO:0007669"/>
    <property type="project" value="UniProtKB-KW"/>
</dbReference>
<accession>A0A397BV17</accession>
<comment type="caution">
    <text evidence="8">The sequence shown here is derived from an EMBL/GenBank/DDBJ whole genome shotgun (WGS) entry which is preliminary data.</text>
</comment>
<organism evidence="8 9">
    <name type="scientific">Aphanomyces astaci</name>
    <name type="common">Crayfish plague agent</name>
    <dbReference type="NCBI Taxonomy" id="112090"/>
    <lineage>
        <taxon>Eukaryota</taxon>
        <taxon>Sar</taxon>
        <taxon>Stramenopiles</taxon>
        <taxon>Oomycota</taxon>
        <taxon>Saprolegniomycetes</taxon>
        <taxon>Saprolegniales</taxon>
        <taxon>Verrucalvaceae</taxon>
        <taxon>Aphanomyces</taxon>
    </lineage>
</organism>
<dbReference type="InterPro" id="IPR011009">
    <property type="entry name" value="Kinase-like_dom_sf"/>
</dbReference>
<keyword evidence="5" id="KW-0652">Protein synthesis inhibitor</keyword>